<dbReference type="InterPro" id="IPR012336">
    <property type="entry name" value="Thioredoxin-like_fold"/>
</dbReference>
<proteinExistence type="predicted"/>
<dbReference type="Proteomes" id="UP000184196">
    <property type="component" value="Unassembled WGS sequence"/>
</dbReference>
<name>A0A1M4ZAP7_9FIRM</name>
<dbReference type="OrthoDB" id="1807900at2"/>
<sequence>MTVKLEVFTGEPPCPSCLETIDLCLSVAEEYKGEIELIRYSGEAGLERFNEYHLVCVPAVVINGMVKIEGVTPSRYTLLSALGVGGLCLK</sequence>
<dbReference type="EMBL" id="FQUW01000016">
    <property type="protein sequence ID" value="SHF15055.1"/>
    <property type="molecule type" value="Genomic_DNA"/>
</dbReference>
<protein>
    <submittedName>
        <fullName evidence="2">Thioredoxin domain-containing protein</fullName>
    </submittedName>
</protein>
<evidence type="ECO:0000313" key="3">
    <source>
        <dbReference type="Proteomes" id="UP000184196"/>
    </source>
</evidence>
<dbReference type="RefSeq" id="WP_073164799.1">
    <property type="nucleotide sequence ID" value="NZ_FQUW01000016.1"/>
</dbReference>
<feature type="domain" description="Thioredoxin-like fold" evidence="1">
    <location>
        <begin position="4"/>
        <end position="78"/>
    </location>
</feature>
<organism evidence="2 3">
    <name type="scientific">Desulfofundulus australicus DSM 11792</name>
    <dbReference type="NCBI Taxonomy" id="1121425"/>
    <lineage>
        <taxon>Bacteria</taxon>
        <taxon>Bacillati</taxon>
        <taxon>Bacillota</taxon>
        <taxon>Clostridia</taxon>
        <taxon>Eubacteriales</taxon>
        <taxon>Peptococcaceae</taxon>
        <taxon>Desulfofundulus</taxon>
    </lineage>
</organism>
<dbReference type="Pfam" id="PF13192">
    <property type="entry name" value="Thioredoxin_3"/>
    <property type="match status" value="1"/>
</dbReference>
<dbReference type="InterPro" id="IPR036249">
    <property type="entry name" value="Thioredoxin-like_sf"/>
</dbReference>
<accession>A0A1M4ZAP7</accession>
<dbReference type="SUPFAM" id="SSF52833">
    <property type="entry name" value="Thioredoxin-like"/>
    <property type="match status" value="1"/>
</dbReference>
<dbReference type="AlphaFoldDB" id="A0A1M4ZAP7"/>
<dbReference type="Gene3D" id="3.40.30.10">
    <property type="entry name" value="Glutaredoxin"/>
    <property type="match status" value="1"/>
</dbReference>
<keyword evidence="3" id="KW-1185">Reference proteome</keyword>
<evidence type="ECO:0000259" key="1">
    <source>
        <dbReference type="Pfam" id="PF13192"/>
    </source>
</evidence>
<reference evidence="3" key="1">
    <citation type="submission" date="2016-11" db="EMBL/GenBank/DDBJ databases">
        <authorList>
            <person name="Varghese N."/>
            <person name="Submissions S."/>
        </authorList>
    </citation>
    <scope>NUCLEOTIDE SEQUENCE [LARGE SCALE GENOMIC DNA]</scope>
    <source>
        <strain evidence="3">DSM 11792</strain>
    </source>
</reference>
<evidence type="ECO:0000313" key="2">
    <source>
        <dbReference type="EMBL" id="SHF15055.1"/>
    </source>
</evidence>
<gene>
    <name evidence="2" type="ORF">SAMN02745218_01561</name>
</gene>